<feature type="transmembrane region" description="Helical" evidence="1">
    <location>
        <begin position="80"/>
        <end position="100"/>
    </location>
</feature>
<reference evidence="3 4" key="1">
    <citation type="submission" date="2016-09" db="EMBL/GenBank/DDBJ databases">
        <title>Genome-resolved meta-omics ties microbial dynamics to process performance in biotechnology for thiocyanate degradation.</title>
        <authorList>
            <person name="Kantor R.S."/>
            <person name="Huddy R.J."/>
            <person name="Iyer R."/>
            <person name="Thomas B.C."/>
            <person name="Brown C.T."/>
            <person name="Anantharaman K."/>
            <person name="Tringe S."/>
            <person name="Hettich R.L."/>
            <person name="Harrison S.T."/>
            <person name="Banfield J.F."/>
        </authorList>
    </citation>
    <scope>NUCLEOTIDE SEQUENCE [LARGE SCALE GENOMIC DNA]</scope>
    <source>
        <strain evidence="3">59-99</strain>
    </source>
</reference>
<feature type="transmembrane region" description="Helical" evidence="1">
    <location>
        <begin position="222"/>
        <end position="245"/>
    </location>
</feature>
<dbReference type="STRING" id="1895771.BGO89_03385"/>
<feature type="transmembrane region" description="Helical" evidence="1">
    <location>
        <begin position="360"/>
        <end position="380"/>
    </location>
</feature>
<feature type="domain" description="Heparan-alpha-glucosaminide N-acetyltransferase catalytic" evidence="2">
    <location>
        <begin position="38"/>
        <end position="245"/>
    </location>
</feature>
<proteinExistence type="predicted"/>
<dbReference type="Proteomes" id="UP000184233">
    <property type="component" value="Unassembled WGS sequence"/>
</dbReference>
<name>A0A1M3L0C9_9BACT</name>
<gene>
    <name evidence="3" type="ORF">BGO89_03385</name>
</gene>
<feature type="transmembrane region" description="Helical" evidence="1">
    <location>
        <begin position="151"/>
        <end position="173"/>
    </location>
</feature>
<keyword evidence="1" id="KW-0812">Transmembrane</keyword>
<keyword evidence="1" id="KW-0472">Membrane</keyword>
<feature type="transmembrane region" description="Helical" evidence="1">
    <location>
        <begin position="331"/>
        <end position="348"/>
    </location>
</feature>
<dbReference type="Pfam" id="PF07786">
    <property type="entry name" value="HGSNAT_cat"/>
    <property type="match status" value="1"/>
</dbReference>
<dbReference type="AlphaFoldDB" id="A0A1M3L0C9"/>
<dbReference type="InterPro" id="IPR012429">
    <property type="entry name" value="HGSNAT_cat"/>
</dbReference>
<evidence type="ECO:0000313" key="3">
    <source>
        <dbReference type="EMBL" id="OJX58285.1"/>
    </source>
</evidence>
<sequence>MMFGMPYLFRGSLVQPLRRPAAVPDRRKSSDGKGAGDRLHALDFARFIAMLFMMQGHVLDALVGTAWIDVSVFPWNIWHAFRGFTAPVFLMVSGAVHAFASKRGENGLIREDVLAKRIRWALTIIGIGYLLVMPANRIWDLPFVPSQVWAPALSVNILQLTGVTMLMFVIVMHTTRSVRDMGRRGLLTGLAIVALTPLMQYVPPSMLPAWVMSYLNPSTGSLFPIFPFSSFLFFGIAVGAYLHGIPAEHRNEHIKRYGWRAGGVMAACATLCYYAALGMGVPDSALASSTSVLLVLQRLGVVLMIFSASVVLLERTWKLRNWYSMFGKKSLYIYVIHLVLLFGTPWFDGIGRTHFRVFDLATGLGFVALIMTSTLILAFAMDRFERYPWKPAHRRALSLAACLLLGWLLMV</sequence>
<evidence type="ECO:0000259" key="2">
    <source>
        <dbReference type="Pfam" id="PF07786"/>
    </source>
</evidence>
<feature type="transmembrane region" description="Helical" evidence="1">
    <location>
        <begin position="392"/>
        <end position="410"/>
    </location>
</feature>
<evidence type="ECO:0000313" key="4">
    <source>
        <dbReference type="Proteomes" id="UP000184233"/>
    </source>
</evidence>
<accession>A0A1M3L0C9</accession>
<comment type="caution">
    <text evidence="3">The sequence shown here is derived from an EMBL/GenBank/DDBJ whole genome shotgun (WGS) entry which is preliminary data.</text>
</comment>
<keyword evidence="1" id="KW-1133">Transmembrane helix</keyword>
<feature type="transmembrane region" description="Helical" evidence="1">
    <location>
        <begin position="288"/>
        <end position="311"/>
    </location>
</feature>
<dbReference type="EMBL" id="MKVH01000019">
    <property type="protein sequence ID" value="OJX58285.1"/>
    <property type="molecule type" value="Genomic_DNA"/>
</dbReference>
<feature type="transmembrane region" description="Helical" evidence="1">
    <location>
        <begin position="185"/>
        <end position="202"/>
    </location>
</feature>
<organism evidence="3 4">
    <name type="scientific">Candidatus Kapaibacterium thiocyanatum</name>
    <dbReference type="NCBI Taxonomy" id="1895771"/>
    <lineage>
        <taxon>Bacteria</taxon>
        <taxon>Pseudomonadati</taxon>
        <taxon>Candidatus Kapaibacteriota</taxon>
        <taxon>Candidatus Kapaibacteriia</taxon>
        <taxon>Candidatus Kapaibacteriales</taxon>
        <taxon>Candidatus Kapaibacteriaceae</taxon>
        <taxon>Candidatus Kapaibacterium</taxon>
    </lineage>
</organism>
<feature type="transmembrane region" description="Helical" evidence="1">
    <location>
        <begin position="257"/>
        <end position="276"/>
    </location>
</feature>
<feature type="transmembrane region" description="Helical" evidence="1">
    <location>
        <begin position="120"/>
        <end position="139"/>
    </location>
</feature>
<evidence type="ECO:0000256" key="1">
    <source>
        <dbReference type="SAM" id="Phobius"/>
    </source>
</evidence>
<feature type="transmembrane region" description="Helical" evidence="1">
    <location>
        <begin position="47"/>
        <end position="68"/>
    </location>
</feature>
<protein>
    <recommendedName>
        <fullName evidence="2">Heparan-alpha-glucosaminide N-acetyltransferase catalytic domain-containing protein</fullName>
    </recommendedName>
</protein>